<sequence>MKKHRSLDLDGLDGILRPAAESRPPASRTWVVWSLLLLVIAAIGVYWIRNHPLPKLEWPQTPDRSSNAAPAQPVPPPPPTEQAEVVAKQQPTNDAAPTAPAASKTESVAASPAPVAEAQTELKLPTEPTAAGPAPANTDPVYTVYFKFNSTKPIRLSGAEKNRLLEQVKQCGQGIRIVGHTCNLGNDASNRQLGQARAEALQKWLTAQGIAAPIETATEGWNRPAASNDTPDGQKLNRRAEVHCLTP</sequence>
<organism evidence="5 6">
    <name type="scientific">Methylomonas koyamae</name>
    <dbReference type="NCBI Taxonomy" id="702114"/>
    <lineage>
        <taxon>Bacteria</taxon>
        <taxon>Pseudomonadati</taxon>
        <taxon>Pseudomonadota</taxon>
        <taxon>Gammaproteobacteria</taxon>
        <taxon>Methylococcales</taxon>
        <taxon>Methylococcaceae</taxon>
        <taxon>Methylomonas</taxon>
    </lineage>
</organism>
<evidence type="ECO:0000256" key="2">
    <source>
        <dbReference type="SAM" id="MobiDB-lite"/>
    </source>
</evidence>
<dbReference type="PROSITE" id="PS51123">
    <property type="entry name" value="OMPA_2"/>
    <property type="match status" value="1"/>
</dbReference>
<reference evidence="6" key="1">
    <citation type="submission" date="2016-03" db="EMBL/GenBank/DDBJ databases">
        <authorList>
            <person name="Heylen K."/>
            <person name="De Vos P."/>
            <person name="Vekeman B."/>
        </authorList>
    </citation>
    <scope>NUCLEOTIDE SEQUENCE [LARGE SCALE GENOMIC DNA]</scope>
    <source>
        <strain evidence="6">R-45383</strain>
    </source>
</reference>
<dbReference type="EMBL" id="LUUK01000189">
    <property type="protein sequence ID" value="OAI15981.1"/>
    <property type="molecule type" value="Genomic_DNA"/>
</dbReference>
<dbReference type="InterPro" id="IPR036737">
    <property type="entry name" value="OmpA-like_sf"/>
</dbReference>
<evidence type="ECO:0000313" key="6">
    <source>
        <dbReference type="Proteomes" id="UP000077628"/>
    </source>
</evidence>
<dbReference type="GO" id="GO:0016020">
    <property type="term" value="C:membrane"/>
    <property type="evidence" value="ECO:0007669"/>
    <property type="project" value="UniProtKB-UniRule"/>
</dbReference>
<dbReference type="SUPFAM" id="SSF103088">
    <property type="entry name" value="OmpA-like"/>
    <property type="match status" value="1"/>
</dbReference>
<feature type="transmembrane region" description="Helical" evidence="3">
    <location>
        <begin position="30"/>
        <end position="48"/>
    </location>
</feature>
<keyword evidence="1 3" id="KW-0472">Membrane</keyword>
<dbReference type="AlphaFoldDB" id="A0A177NDQ8"/>
<dbReference type="STRING" id="702114.A1355_10245"/>
<dbReference type="RefSeq" id="WP_064030486.1">
    <property type="nucleotide sequence ID" value="NZ_LUUK01000189.1"/>
</dbReference>
<gene>
    <name evidence="5" type="ORF">A1355_10245</name>
</gene>
<comment type="caution">
    <text evidence="5">The sequence shown here is derived from an EMBL/GenBank/DDBJ whole genome shotgun (WGS) entry which is preliminary data.</text>
</comment>
<proteinExistence type="predicted"/>
<dbReference type="CDD" id="cd07185">
    <property type="entry name" value="OmpA_C-like"/>
    <property type="match status" value="1"/>
</dbReference>
<evidence type="ECO:0000256" key="3">
    <source>
        <dbReference type="SAM" id="Phobius"/>
    </source>
</evidence>
<feature type="compositionally biased region" description="Low complexity" evidence="2">
    <location>
        <begin position="95"/>
        <end position="118"/>
    </location>
</feature>
<accession>A0A177NDQ8</accession>
<dbReference type="Gene3D" id="3.30.1330.60">
    <property type="entry name" value="OmpA-like domain"/>
    <property type="match status" value="1"/>
</dbReference>
<dbReference type="Proteomes" id="UP000077628">
    <property type="component" value="Unassembled WGS sequence"/>
</dbReference>
<protein>
    <recommendedName>
        <fullName evidence="4">OmpA-like domain-containing protein</fullName>
    </recommendedName>
</protein>
<keyword evidence="3" id="KW-1133">Transmembrane helix</keyword>
<dbReference type="InterPro" id="IPR050330">
    <property type="entry name" value="Bact_OuterMem_StrucFunc"/>
</dbReference>
<name>A0A177NDQ8_9GAMM</name>
<dbReference type="PANTHER" id="PTHR30329">
    <property type="entry name" value="STATOR ELEMENT OF FLAGELLAR MOTOR COMPLEX"/>
    <property type="match status" value="1"/>
</dbReference>
<keyword evidence="6" id="KW-1185">Reference proteome</keyword>
<dbReference type="Pfam" id="PF00691">
    <property type="entry name" value="OmpA"/>
    <property type="match status" value="1"/>
</dbReference>
<keyword evidence="3" id="KW-0812">Transmembrane</keyword>
<feature type="region of interest" description="Disordered" evidence="2">
    <location>
        <begin position="218"/>
        <end position="238"/>
    </location>
</feature>
<dbReference type="InterPro" id="IPR006665">
    <property type="entry name" value="OmpA-like"/>
</dbReference>
<evidence type="ECO:0000259" key="4">
    <source>
        <dbReference type="PROSITE" id="PS51123"/>
    </source>
</evidence>
<feature type="domain" description="OmpA-like" evidence="4">
    <location>
        <begin position="133"/>
        <end position="247"/>
    </location>
</feature>
<dbReference type="PANTHER" id="PTHR30329:SF21">
    <property type="entry name" value="LIPOPROTEIN YIAD-RELATED"/>
    <property type="match status" value="1"/>
</dbReference>
<evidence type="ECO:0000256" key="1">
    <source>
        <dbReference type="PROSITE-ProRule" id="PRU00473"/>
    </source>
</evidence>
<evidence type="ECO:0000313" key="5">
    <source>
        <dbReference type="EMBL" id="OAI15981.1"/>
    </source>
</evidence>
<dbReference type="OrthoDB" id="9782229at2"/>
<feature type="region of interest" description="Disordered" evidence="2">
    <location>
        <begin position="59"/>
        <end position="118"/>
    </location>
</feature>